<evidence type="ECO:0000313" key="1">
    <source>
        <dbReference type="EMBL" id="KAJ7088418.1"/>
    </source>
</evidence>
<reference evidence="1" key="1">
    <citation type="submission" date="2023-03" db="EMBL/GenBank/DDBJ databases">
        <title>Massive genome expansion in bonnet fungi (Mycena s.s.) driven by repeated elements and novel gene families across ecological guilds.</title>
        <authorList>
            <consortium name="Lawrence Berkeley National Laboratory"/>
            <person name="Harder C.B."/>
            <person name="Miyauchi S."/>
            <person name="Viragh M."/>
            <person name="Kuo A."/>
            <person name="Thoen E."/>
            <person name="Andreopoulos B."/>
            <person name="Lu D."/>
            <person name="Skrede I."/>
            <person name="Drula E."/>
            <person name="Henrissat B."/>
            <person name="Morin E."/>
            <person name="Kohler A."/>
            <person name="Barry K."/>
            <person name="LaButti K."/>
            <person name="Morin E."/>
            <person name="Salamov A."/>
            <person name="Lipzen A."/>
            <person name="Mereny Z."/>
            <person name="Hegedus B."/>
            <person name="Baldrian P."/>
            <person name="Stursova M."/>
            <person name="Weitz H."/>
            <person name="Taylor A."/>
            <person name="Grigoriev I.V."/>
            <person name="Nagy L.G."/>
            <person name="Martin F."/>
            <person name="Kauserud H."/>
        </authorList>
    </citation>
    <scope>NUCLEOTIDE SEQUENCE</scope>
    <source>
        <strain evidence="1">CBHHK173m</strain>
    </source>
</reference>
<dbReference type="EMBL" id="JARJCN010000026">
    <property type="protein sequence ID" value="KAJ7088418.1"/>
    <property type="molecule type" value="Genomic_DNA"/>
</dbReference>
<protein>
    <recommendedName>
        <fullName evidence="3">Glycosyltransferase family 25 protein</fullName>
    </recommendedName>
</protein>
<comment type="caution">
    <text evidence="1">The sequence shown here is derived from an EMBL/GenBank/DDBJ whole genome shotgun (WGS) entry which is preliminary data.</text>
</comment>
<sequence length="349" mass="38796">MFSSILARNLALLIFVAAIALLFIYIHALNFFPPALSLTNSPDLQEAGRRILPIPASTYVISLPRRKDRHGEMERLRSRLGVHWDFIPAEDSQSPLVGRIMTQVRTLRQEELKVNGHLPNATISLPFQWPNTSVTPVPFEDLLSPSPNVPSASDTPLTCATANFTLVPYSQDLPEYNILSRNRIACWHSHLSAIRRAASHAPEKAALVLEDDVDMEVDINARLLGVWNLLPPDWDIVYLGHCWSNESLFPALGPPGAPTRLHPSRAPLCTHAYALSSAGARTLLLHLTYPRFAYSRAIDHALAWLVQSGRLKSFSLVPSVVIQRKVGRSDVMPGTGSKWRDRLVHGVLD</sequence>
<keyword evidence="2" id="KW-1185">Reference proteome</keyword>
<dbReference type="Proteomes" id="UP001222325">
    <property type="component" value="Unassembled WGS sequence"/>
</dbReference>
<proteinExistence type="predicted"/>
<organism evidence="1 2">
    <name type="scientific">Mycena belliarum</name>
    <dbReference type="NCBI Taxonomy" id="1033014"/>
    <lineage>
        <taxon>Eukaryota</taxon>
        <taxon>Fungi</taxon>
        <taxon>Dikarya</taxon>
        <taxon>Basidiomycota</taxon>
        <taxon>Agaricomycotina</taxon>
        <taxon>Agaricomycetes</taxon>
        <taxon>Agaricomycetidae</taxon>
        <taxon>Agaricales</taxon>
        <taxon>Marasmiineae</taxon>
        <taxon>Mycenaceae</taxon>
        <taxon>Mycena</taxon>
    </lineage>
</organism>
<evidence type="ECO:0008006" key="3">
    <source>
        <dbReference type="Google" id="ProtNLM"/>
    </source>
</evidence>
<evidence type="ECO:0000313" key="2">
    <source>
        <dbReference type="Proteomes" id="UP001222325"/>
    </source>
</evidence>
<dbReference type="AlphaFoldDB" id="A0AAD6XQW3"/>
<gene>
    <name evidence="1" type="ORF">B0H15DRAFT_908519</name>
</gene>
<accession>A0AAD6XQW3</accession>
<name>A0AAD6XQW3_9AGAR</name>